<dbReference type="SMART" id="SM01373">
    <property type="entry name" value="MAGE"/>
    <property type="match status" value="1"/>
</dbReference>
<dbReference type="AlphaFoldDB" id="A0A9P7VDP0"/>
<dbReference type="GO" id="GO:0005634">
    <property type="term" value="C:nucleus"/>
    <property type="evidence" value="ECO:0007669"/>
    <property type="project" value="TreeGrafter"/>
</dbReference>
<dbReference type="InterPro" id="IPR037445">
    <property type="entry name" value="MAGE"/>
</dbReference>
<dbReference type="EMBL" id="JAHMUF010000002">
    <property type="protein sequence ID" value="KAG7195909.1"/>
    <property type="molecule type" value="Genomic_DNA"/>
</dbReference>
<dbReference type="Pfam" id="PF01454">
    <property type="entry name" value="MAGE"/>
    <property type="match status" value="1"/>
</dbReference>
<dbReference type="InterPro" id="IPR041898">
    <property type="entry name" value="MAGE_WH1"/>
</dbReference>
<gene>
    <name evidence="3" type="ORF">KQ657_002294</name>
</gene>
<organism evidence="3 4">
    <name type="scientific">Scheffersomyces spartinae</name>
    <dbReference type="NCBI Taxonomy" id="45513"/>
    <lineage>
        <taxon>Eukaryota</taxon>
        <taxon>Fungi</taxon>
        <taxon>Dikarya</taxon>
        <taxon>Ascomycota</taxon>
        <taxon>Saccharomycotina</taxon>
        <taxon>Pichiomycetes</taxon>
        <taxon>Debaryomycetaceae</taxon>
        <taxon>Scheffersomyces</taxon>
    </lineage>
</organism>
<keyword evidence="4" id="KW-1185">Reference proteome</keyword>
<name>A0A9P7VDP0_9ASCO</name>
<dbReference type="RefSeq" id="XP_043051454.1">
    <property type="nucleotide sequence ID" value="XM_043193066.1"/>
</dbReference>
<dbReference type="PANTHER" id="PTHR11736:SF14">
    <property type="entry name" value="NSE3 HOMOLOG, SMC5-SMC6 COMPLEX COMPONENT"/>
    <property type="match status" value="1"/>
</dbReference>
<dbReference type="InterPro" id="IPR041899">
    <property type="entry name" value="MAGE_WH2"/>
</dbReference>
<sequence>MKRRRVVEDDDDGDENDGIQPEDTPDTSFVDDNYEETELNNRADQIVIDALRFVLARESSDHSIRRSHIGKFSGRNRIYTIDGLIEAINQQLKRIFGLQLVETGSGTGQYIVLKHLDDVSNEILGDLWQQEVNQSLENELVFKLVGTESKTTTPLTNPELIKTGVFTLVICLLVVSENNLQESELLSKLQLFGISNNLNDRNQVLNMNYKELIIDMIRKQYLSKRANTVHGTTNTSETYTLGSRALMEIPSDKMLLLVKTIYGDKFPDVEEKVVKTIGRAYE</sequence>
<dbReference type="Proteomes" id="UP000790833">
    <property type="component" value="Unassembled WGS sequence"/>
</dbReference>
<evidence type="ECO:0000259" key="2">
    <source>
        <dbReference type="SMART" id="SM01373"/>
    </source>
</evidence>
<protein>
    <recommendedName>
        <fullName evidence="2">MAGE domain-containing protein</fullName>
    </recommendedName>
</protein>
<dbReference type="GO" id="GO:0006281">
    <property type="term" value="P:DNA repair"/>
    <property type="evidence" value="ECO:0007669"/>
    <property type="project" value="TreeGrafter"/>
</dbReference>
<dbReference type="Gene3D" id="1.10.10.1200">
    <property type="entry name" value="MAGE homology domain, winged helix WH1 motif"/>
    <property type="match status" value="1"/>
</dbReference>
<feature type="region of interest" description="Disordered" evidence="1">
    <location>
        <begin position="1"/>
        <end position="29"/>
    </location>
</feature>
<feature type="domain" description="MAGE" evidence="2">
    <location>
        <begin position="50"/>
        <end position="254"/>
    </location>
</feature>
<accession>A0A9P7VDP0</accession>
<evidence type="ECO:0000256" key="1">
    <source>
        <dbReference type="SAM" id="MobiDB-lite"/>
    </source>
</evidence>
<evidence type="ECO:0000313" key="3">
    <source>
        <dbReference type="EMBL" id="KAG7195909.1"/>
    </source>
</evidence>
<dbReference type="InterPro" id="IPR002190">
    <property type="entry name" value="MHD_dom"/>
</dbReference>
<reference evidence="3" key="1">
    <citation type="submission" date="2021-03" db="EMBL/GenBank/DDBJ databases">
        <authorList>
            <person name="Palmer J.M."/>
        </authorList>
    </citation>
    <scope>NUCLEOTIDE SEQUENCE</scope>
    <source>
        <strain evidence="3">ARV_011</strain>
    </source>
</reference>
<comment type="caution">
    <text evidence="3">The sequence shown here is derived from an EMBL/GenBank/DDBJ whole genome shotgun (WGS) entry which is preliminary data.</text>
</comment>
<dbReference type="GeneID" id="66115668"/>
<evidence type="ECO:0000313" key="4">
    <source>
        <dbReference type="Proteomes" id="UP000790833"/>
    </source>
</evidence>
<proteinExistence type="predicted"/>
<dbReference type="PANTHER" id="PTHR11736">
    <property type="entry name" value="MELANOMA-ASSOCIATED ANTIGEN MAGE ANTIGEN"/>
    <property type="match status" value="1"/>
</dbReference>
<dbReference type="Gene3D" id="1.10.10.1210">
    <property type="entry name" value="MAGE homology domain, winged helix WH2 motif"/>
    <property type="match status" value="1"/>
</dbReference>
<feature type="compositionally biased region" description="Acidic residues" evidence="1">
    <location>
        <begin position="8"/>
        <end position="17"/>
    </location>
</feature>
<dbReference type="OrthoDB" id="205198at2759"/>